<dbReference type="GeneID" id="59262484"/>
<evidence type="ECO:0000313" key="2">
    <source>
        <dbReference type="Proteomes" id="UP000531561"/>
    </source>
</evidence>
<gene>
    <name evidence="1" type="ORF">Bfra_008430</name>
</gene>
<keyword evidence="2" id="KW-1185">Reference proteome</keyword>
<accession>A0A8H6EI62</accession>
<dbReference type="AlphaFoldDB" id="A0A8H6EI62"/>
<sequence length="263" mass="29000">MYHQSPSYSLRCGSAPALMLKWQRRGGYWALNNTEQHIQETRLGTSDNIGMNGKKNLVLDTTIEKGDEEARSPTLAYRENEKMGGRGGCSGAMKQSWWKTVVTAAADIPLRRASSYVLSDIYGVEKLKWLSFAIERPHILALSGQLSIKSGEHFSTEVVATGSSGTENNTAILIFGRNVSKNSLLALILSSLLRCITKHYPTIMMWLLISIESFSKSSHLLASPGNSRQLASHCPEGTFESIQILGVNSHHHATSLVPWRDSP</sequence>
<reference evidence="1 2" key="1">
    <citation type="journal article" date="2020" name="Phytopathology">
        <title>A high-quality genome resource of Botrytis fragariae, a new and rapidly spreading fungal pathogen causing strawberry gray mold in the U.S.A.</title>
        <authorList>
            <person name="Wu Y."/>
            <person name="Saski C.A."/>
            <person name="Schnabel G."/>
            <person name="Xiao S."/>
            <person name="Hu M."/>
        </authorList>
    </citation>
    <scope>NUCLEOTIDE SEQUENCE [LARGE SCALE GENOMIC DNA]</scope>
    <source>
        <strain evidence="1 2">BVB16</strain>
    </source>
</reference>
<dbReference type="RefSeq" id="XP_037192098.1">
    <property type="nucleotide sequence ID" value="XM_037338792.1"/>
</dbReference>
<name>A0A8H6EI62_9HELO</name>
<evidence type="ECO:0000313" key="1">
    <source>
        <dbReference type="EMBL" id="KAF5873152.1"/>
    </source>
</evidence>
<dbReference type="Proteomes" id="UP000531561">
    <property type="component" value="Unassembled WGS sequence"/>
</dbReference>
<protein>
    <submittedName>
        <fullName evidence="1">Uncharacterized protein</fullName>
    </submittedName>
</protein>
<dbReference type="EMBL" id="JABFCT010000009">
    <property type="protein sequence ID" value="KAF5873152.1"/>
    <property type="molecule type" value="Genomic_DNA"/>
</dbReference>
<organism evidence="1 2">
    <name type="scientific">Botrytis fragariae</name>
    <dbReference type="NCBI Taxonomy" id="1964551"/>
    <lineage>
        <taxon>Eukaryota</taxon>
        <taxon>Fungi</taxon>
        <taxon>Dikarya</taxon>
        <taxon>Ascomycota</taxon>
        <taxon>Pezizomycotina</taxon>
        <taxon>Leotiomycetes</taxon>
        <taxon>Helotiales</taxon>
        <taxon>Sclerotiniaceae</taxon>
        <taxon>Botrytis</taxon>
    </lineage>
</organism>
<proteinExistence type="predicted"/>
<comment type="caution">
    <text evidence="1">The sequence shown here is derived from an EMBL/GenBank/DDBJ whole genome shotgun (WGS) entry which is preliminary data.</text>
</comment>